<dbReference type="PIRSF" id="PIRSF004869">
    <property type="entry name" value="PflX_prd"/>
    <property type="match status" value="1"/>
</dbReference>
<gene>
    <name evidence="8" type="ORF">HGMM_F28D03C04</name>
</gene>
<evidence type="ECO:0000259" key="7">
    <source>
        <dbReference type="PROSITE" id="PS51918"/>
    </source>
</evidence>
<sequence>MVRTSRRATETRGLLLAEGGMREAMLYHKLTPLDVRCDLCWHRCRIRPGHRGRCGVRANVEGTLYTLVFDRVALLTVDPIERHAFFHFRPGTYALALATVGCNWRCRYCANYALSQMPKGSHGRLLGRRLSPEEIVKTALTHRCQNLVYTYTEPTVFFELVYETARLGAAHGLRNLIVTNGYLTPAALRMLRPYLDAAHVDVKGYDDRRHRRMCGARRRPVFECLRQLKDTGVWVEVTTPIIPGHNDSDDELRAIAELLASLSYSIPWHVTAFLPAYQMKDHLPAAFEAVQRAYMIGRSAGLHYVYCHDAPGSACASTFCPQCRTVLIERAGFTVLANRITRDRCPQCNRLVDGVEMNPIPLSLHHVIAS</sequence>
<dbReference type="GO" id="GO:0016829">
    <property type="term" value="F:lyase activity"/>
    <property type="evidence" value="ECO:0007669"/>
    <property type="project" value="UniProtKB-KW"/>
</dbReference>
<evidence type="ECO:0000256" key="6">
    <source>
        <dbReference type="PIRSR" id="PIRSR004869-50"/>
    </source>
</evidence>
<dbReference type="SUPFAM" id="SSF102114">
    <property type="entry name" value="Radical SAM enzymes"/>
    <property type="match status" value="1"/>
</dbReference>
<accession>H5SH61</accession>
<evidence type="ECO:0000256" key="5">
    <source>
        <dbReference type="ARBA" id="ARBA00023014"/>
    </source>
</evidence>
<reference evidence="8" key="1">
    <citation type="journal article" date="2005" name="Environ. Microbiol.">
        <title>Genetic and functional properties of uncultivated thermophilic crenarchaeotes from a subsurface gold mine as revealed by analysis of genome fragments.</title>
        <authorList>
            <person name="Nunoura T."/>
            <person name="Hirayama H."/>
            <person name="Takami H."/>
            <person name="Oida H."/>
            <person name="Nishi S."/>
            <person name="Shimamura S."/>
            <person name="Suzuki Y."/>
            <person name="Inagaki F."/>
            <person name="Takai K."/>
            <person name="Nealson K.H."/>
            <person name="Horikoshi K."/>
        </authorList>
    </citation>
    <scope>NUCLEOTIDE SEQUENCE</scope>
</reference>
<dbReference type="InterPro" id="IPR016431">
    <property type="entry name" value="Pyrv-formate_lyase-activ_prd"/>
</dbReference>
<dbReference type="Pfam" id="PF04055">
    <property type="entry name" value="Radical_SAM"/>
    <property type="match status" value="1"/>
</dbReference>
<dbReference type="SMART" id="SM00729">
    <property type="entry name" value="Elp3"/>
    <property type="match status" value="1"/>
</dbReference>
<dbReference type="InterPro" id="IPR013785">
    <property type="entry name" value="Aldolase_TIM"/>
</dbReference>
<evidence type="ECO:0000256" key="3">
    <source>
        <dbReference type="ARBA" id="ARBA00022723"/>
    </source>
</evidence>
<comment type="cofactor">
    <cofactor evidence="6">
        <name>[4Fe-4S] cluster</name>
        <dbReference type="ChEBI" id="CHEBI:49883"/>
    </cofactor>
    <text evidence="6">Binds 1 [4Fe-4S] cluster. The cluster is coordinated with 3 cysteines and an exchangeable S-adenosyl-L-methionine.</text>
</comment>
<evidence type="ECO:0000256" key="1">
    <source>
        <dbReference type="ARBA" id="ARBA00022485"/>
    </source>
</evidence>
<evidence type="ECO:0000313" key="8">
    <source>
        <dbReference type="EMBL" id="BAL55497.1"/>
    </source>
</evidence>
<dbReference type="SFLD" id="SFLDG01101">
    <property type="entry name" value="Uncharacterised_Radical_SAM_Su"/>
    <property type="match status" value="1"/>
</dbReference>
<evidence type="ECO:0000256" key="4">
    <source>
        <dbReference type="ARBA" id="ARBA00023004"/>
    </source>
</evidence>
<dbReference type="GO" id="GO:0046872">
    <property type="term" value="F:metal ion binding"/>
    <property type="evidence" value="ECO:0007669"/>
    <property type="project" value="UniProtKB-KW"/>
</dbReference>
<dbReference type="Gene3D" id="3.20.20.70">
    <property type="entry name" value="Aldolase class I"/>
    <property type="match status" value="1"/>
</dbReference>
<keyword evidence="1" id="KW-0004">4Fe-4S</keyword>
<dbReference type="GO" id="GO:0051539">
    <property type="term" value="F:4 iron, 4 sulfur cluster binding"/>
    <property type="evidence" value="ECO:0007669"/>
    <property type="project" value="UniProtKB-KW"/>
</dbReference>
<keyword evidence="3 6" id="KW-0479">Metal-binding</keyword>
<keyword evidence="4 6" id="KW-0408">Iron</keyword>
<dbReference type="InterPro" id="IPR034457">
    <property type="entry name" value="Organic_radical-activating"/>
</dbReference>
<keyword evidence="8" id="KW-0670">Pyruvate</keyword>
<dbReference type="InterPro" id="IPR027596">
    <property type="entry name" value="AmmeMemoSam_rS"/>
</dbReference>
<name>H5SH61_9BACT</name>
<keyword evidence="5 6" id="KW-0411">Iron-sulfur</keyword>
<protein>
    <submittedName>
        <fullName evidence="8">Pyruvate formate lyase activating enzyme</fullName>
    </submittedName>
</protein>
<feature type="domain" description="Radical SAM core" evidence="7">
    <location>
        <begin position="88"/>
        <end position="299"/>
    </location>
</feature>
<reference evidence="8" key="2">
    <citation type="journal article" date="2012" name="PLoS ONE">
        <title>A Deeply Branching Thermophilic Bacterium with an Ancient Acetyl-CoA Pathway Dominates a Subsurface Ecosystem.</title>
        <authorList>
            <person name="Takami H."/>
            <person name="Noguchi H."/>
            <person name="Takaki Y."/>
            <person name="Uchiyama I."/>
            <person name="Toyoda A."/>
            <person name="Nishi S."/>
            <person name="Chee G.-J."/>
            <person name="Arai W."/>
            <person name="Nunoura T."/>
            <person name="Itoh T."/>
            <person name="Hattori M."/>
            <person name="Takai K."/>
        </authorList>
    </citation>
    <scope>NUCLEOTIDE SEQUENCE</scope>
</reference>
<dbReference type="PANTHER" id="PTHR30352">
    <property type="entry name" value="PYRUVATE FORMATE-LYASE-ACTIVATING ENZYME"/>
    <property type="match status" value="1"/>
</dbReference>
<dbReference type="PANTHER" id="PTHR30352:SF5">
    <property type="entry name" value="PYRUVATE FORMATE-LYASE 1-ACTIVATING ENZYME"/>
    <property type="match status" value="1"/>
</dbReference>
<evidence type="ECO:0000256" key="2">
    <source>
        <dbReference type="ARBA" id="ARBA00022691"/>
    </source>
</evidence>
<keyword evidence="2 6" id="KW-0949">S-adenosyl-L-methionine</keyword>
<proteinExistence type="predicted"/>
<organism evidence="8">
    <name type="scientific">uncultured Acidobacteriota bacterium</name>
    <dbReference type="NCBI Taxonomy" id="171953"/>
    <lineage>
        <taxon>Bacteria</taxon>
        <taxon>Pseudomonadati</taxon>
        <taxon>Acidobacteriota</taxon>
        <taxon>environmental samples</taxon>
    </lineage>
</organism>
<dbReference type="PROSITE" id="PS51918">
    <property type="entry name" value="RADICAL_SAM"/>
    <property type="match status" value="1"/>
</dbReference>
<feature type="binding site" evidence="6">
    <location>
        <position position="102"/>
    </location>
    <ligand>
        <name>[4Fe-4S] cluster</name>
        <dbReference type="ChEBI" id="CHEBI:49883"/>
        <note>4Fe-4S-S-AdoMet</note>
    </ligand>
</feature>
<feature type="binding site" evidence="6">
    <location>
        <position position="106"/>
    </location>
    <ligand>
        <name>[4Fe-4S] cluster</name>
        <dbReference type="ChEBI" id="CHEBI:49883"/>
        <note>4Fe-4S-S-AdoMet</note>
    </ligand>
</feature>
<dbReference type="InterPro" id="IPR058240">
    <property type="entry name" value="rSAM_sf"/>
</dbReference>
<keyword evidence="8" id="KW-0456">Lyase</keyword>
<dbReference type="AlphaFoldDB" id="H5SH61"/>
<dbReference type="InterPro" id="IPR007197">
    <property type="entry name" value="rSAM"/>
</dbReference>
<dbReference type="NCBIfam" id="TIGR04337">
    <property type="entry name" value="AmmeMemoSam_rS"/>
    <property type="match status" value="1"/>
</dbReference>
<dbReference type="SFLD" id="SFLDS00029">
    <property type="entry name" value="Radical_SAM"/>
    <property type="match status" value="1"/>
</dbReference>
<dbReference type="EMBL" id="AP011719">
    <property type="protein sequence ID" value="BAL55497.1"/>
    <property type="molecule type" value="Genomic_DNA"/>
</dbReference>
<dbReference type="InterPro" id="IPR006638">
    <property type="entry name" value="Elp3/MiaA/NifB-like_rSAM"/>
</dbReference>
<dbReference type="CDD" id="cd01335">
    <property type="entry name" value="Radical_SAM"/>
    <property type="match status" value="1"/>
</dbReference>
<feature type="binding site" evidence="6">
    <location>
        <position position="109"/>
    </location>
    <ligand>
        <name>[4Fe-4S] cluster</name>
        <dbReference type="ChEBI" id="CHEBI:49883"/>
        <note>4Fe-4S-S-AdoMet</note>
    </ligand>
</feature>